<feature type="region of interest" description="Disordered" evidence="1">
    <location>
        <begin position="375"/>
        <end position="395"/>
    </location>
</feature>
<organism evidence="3 4">
    <name type="scientific">Dichanthelium oligosanthes</name>
    <dbReference type="NCBI Taxonomy" id="888268"/>
    <lineage>
        <taxon>Eukaryota</taxon>
        <taxon>Viridiplantae</taxon>
        <taxon>Streptophyta</taxon>
        <taxon>Embryophyta</taxon>
        <taxon>Tracheophyta</taxon>
        <taxon>Spermatophyta</taxon>
        <taxon>Magnoliopsida</taxon>
        <taxon>Liliopsida</taxon>
        <taxon>Poales</taxon>
        <taxon>Poaceae</taxon>
        <taxon>PACMAD clade</taxon>
        <taxon>Panicoideae</taxon>
        <taxon>Panicodae</taxon>
        <taxon>Paniceae</taxon>
        <taxon>Dichantheliinae</taxon>
        <taxon>Dichanthelium</taxon>
    </lineage>
</organism>
<feature type="region of interest" description="Disordered" evidence="1">
    <location>
        <begin position="142"/>
        <end position="179"/>
    </location>
</feature>
<dbReference type="OrthoDB" id="653521at2759"/>
<feature type="compositionally biased region" description="Basic residues" evidence="1">
    <location>
        <begin position="169"/>
        <end position="179"/>
    </location>
</feature>
<evidence type="ECO:0000256" key="2">
    <source>
        <dbReference type="SAM" id="Phobius"/>
    </source>
</evidence>
<feature type="compositionally biased region" description="Polar residues" evidence="1">
    <location>
        <begin position="245"/>
        <end position="257"/>
    </location>
</feature>
<gene>
    <name evidence="3" type="ORF">BAE44_0018524</name>
</gene>
<feature type="region of interest" description="Disordered" evidence="1">
    <location>
        <begin position="193"/>
        <end position="287"/>
    </location>
</feature>
<dbReference type="InterPro" id="IPR040115">
    <property type="entry name" value="Lnp"/>
</dbReference>
<dbReference type="EMBL" id="LWDX02050601">
    <property type="protein sequence ID" value="OEL20455.1"/>
    <property type="molecule type" value="Genomic_DNA"/>
</dbReference>
<dbReference type="PANTHER" id="PTHR22166">
    <property type="entry name" value="ENDOPLASMIC RETICULUM JUNCTION FORMATION PROTEIN LUNAPARK"/>
    <property type="match status" value="1"/>
</dbReference>
<dbReference type="GO" id="GO:0071782">
    <property type="term" value="C:endoplasmic reticulum tubular network"/>
    <property type="evidence" value="ECO:0007669"/>
    <property type="project" value="TreeGrafter"/>
</dbReference>
<name>A0A1E5V640_9POAL</name>
<keyword evidence="2" id="KW-1133">Transmembrane helix</keyword>
<keyword evidence="2" id="KW-0812">Transmembrane</keyword>
<feature type="region of interest" description="Disordered" evidence="1">
    <location>
        <begin position="1"/>
        <end position="35"/>
    </location>
</feature>
<feature type="region of interest" description="Disordered" evidence="1">
    <location>
        <begin position="1272"/>
        <end position="1333"/>
    </location>
</feature>
<dbReference type="GO" id="GO:0071786">
    <property type="term" value="P:endoplasmic reticulum tubular network organization"/>
    <property type="evidence" value="ECO:0007669"/>
    <property type="project" value="InterPro"/>
</dbReference>
<feature type="compositionally biased region" description="Polar residues" evidence="1">
    <location>
        <begin position="1307"/>
        <end position="1328"/>
    </location>
</feature>
<keyword evidence="2" id="KW-0472">Membrane</keyword>
<protein>
    <submittedName>
        <fullName evidence="3">Uncharacterized protein</fullName>
    </submittedName>
</protein>
<feature type="compositionally biased region" description="Gly residues" evidence="1">
    <location>
        <begin position="11"/>
        <end position="21"/>
    </location>
</feature>
<keyword evidence="4" id="KW-1185">Reference proteome</keyword>
<feature type="compositionally biased region" description="Low complexity" evidence="1">
    <location>
        <begin position="1"/>
        <end position="10"/>
    </location>
</feature>
<reference evidence="3 4" key="1">
    <citation type="submission" date="2016-09" db="EMBL/GenBank/DDBJ databases">
        <title>The draft genome of Dichanthelium oligosanthes: A C3 panicoid grass species.</title>
        <authorList>
            <person name="Studer A.J."/>
            <person name="Schnable J.C."/>
            <person name="Brutnell T.P."/>
        </authorList>
    </citation>
    <scope>NUCLEOTIDE SEQUENCE [LARGE SCALE GENOMIC DNA]</scope>
    <source>
        <strain evidence="4">cv. Kellogg 1175</strain>
        <tissue evidence="3">Leaf</tissue>
    </source>
</reference>
<evidence type="ECO:0000313" key="3">
    <source>
        <dbReference type="EMBL" id="OEL20455.1"/>
    </source>
</evidence>
<dbReference type="Proteomes" id="UP000095767">
    <property type="component" value="Unassembled WGS sequence"/>
</dbReference>
<feature type="compositionally biased region" description="Polar residues" evidence="1">
    <location>
        <begin position="381"/>
        <end position="391"/>
    </location>
</feature>
<proteinExistence type="predicted"/>
<sequence length="1505" mass="162865">MRRQPSMSMSMGGGGGGGGDAVGTPRGLSRSSSSGVWWKLGDTTAAGAADASEVGRRLRAIAEEEAAVRARVERRDAVAPAVRRRIAFTSMSLEVVALVYGLWTARRRGKTSKLKLLLPAVAIPAMATLVLAAFARFRRMFKKKEKQSSRRPPPPPDHPRRRTGGDRAHGRRPRSLPRLRLLLHRLLPPPRRILRLAPSSDTPGYSGGNRNKVAPGDPTPLRSEARLRLLQPRGQKRDPVDDATSFPSESDLAQTSKLGKHHCPSINLTDDGGGDGSWGHSKDFQPMHSDGLRQRIFAIEKTHITNSNAFTQLINWSSKHLSDEPVDPNYMQRTAEHHSTSGTDVVDNSTACSTAETRSLLPGCSITHIISDATDHADCSSPMSRPKSNGGRSKEDAVQTALTRPKSDLPTIAKLHHKGVENESSKFNASEDNRMPFISEEEVLVSSYALTNIELHSGTSGFTLCSQEAEKKDGAGGFSFIKVSPELSLLSSPQLAVEGGKDGSKKESCELDKKEENDVAINSEEEALLGMPVVNTAEPYYGTSGFSLRAQDSNMMEVPAVINIFSVIPDSNHPASVELLAENYEFSKDAETSYVHLQGQKGQEDFLDPLVVDSFEDSFATSEFLSHRAAVEMTEVLGVVKEGLSEGASNHQNVVVASSDDDGDSENAIIDSVSIQLAPEANTMEVLQGCQETLSDPLHQSSFCSGTFLSSSEISNDEAYSSNSNSHTLYANSVENEEPLASKGGGSGSKDEMNLAFLGTSILLNEVTSTESWADDAGCSQCIPEGNRTQSLHDGKQTLTRISERANFGLEESLISPDQEINLEIFSLYSRSSSCVSEVNMTETLRSGTFPSLENDNDFSFDERTTMMVPNVKHVENYTNNTGSAAFIPEINMTDTLNVGKEATARLEHEVSSNFDISSKTPDVGNGVENFDNSKDLLLWSFSPAVDASEGLQAAQGFSMLQSENDFTFVKDNIATKEVNYDGVYVTNIIGDIQNSKETSIDASGSAQPGLSKSQDEGVLTLFGTCMSPDGIINDENLLTANYASDLCSEVGSNFFSQNASPEAQPQDSLMSKESLVYPDEASVSENNPDIAKLMLCFTEVNFIEFLDGDQRGTDQQQYGTNLVSEDMYMVCEGSTSENCLNNLGSQHISDANMTKTLQGAETLSSEIFHDDIFCIAGTSVSLDGGDDADNSSADSCSEMHTAQNNTVVLLGLQGPEKAMVSISQYEFDSAEKNGSDSICAEATMTGAIQGVNKSPSQSQDELLGTYVSTDNANHPEYLRSSPSMPDDNLVEPATGQERSVDPKDANPSSFQEISPSESLSNNMTRASHTSKKESVTFSVKGFPDPSLEGSDGFDKVSGDEWANKSLKESAYGCDHRAITRAEVSCTESQDFTEASNRNCTKGSEIVNEGFFEQEHQGPELVLSQVGMPFVIDEGKETEKYLGSSSTACASETLQVLPVNAGSEKDKEPEDLKVKDMKEDIEDLNEDHEVSDTPSDVALNFYLLY</sequence>
<feature type="transmembrane region" description="Helical" evidence="2">
    <location>
        <begin position="116"/>
        <end position="137"/>
    </location>
</feature>
<evidence type="ECO:0000313" key="4">
    <source>
        <dbReference type="Proteomes" id="UP000095767"/>
    </source>
</evidence>
<evidence type="ECO:0000256" key="1">
    <source>
        <dbReference type="SAM" id="MobiDB-lite"/>
    </source>
</evidence>
<dbReference type="PANTHER" id="PTHR22166:SF28">
    <property type="entry name" value="OS02G0830300 PROTEIN"/>
    <property type="match status" value="1"/>
</dbReference>
<accession>A0A1E5V640</accession>
<comment type="caution">
    <text evidence="3">The sequence shown here is derived from an EMBL/GenBank/DDBJ whole genome shotgun (WGS) entry which is preliminary data.</text>
</comment>